<protein>
    <submittedName>
        <fullName evidence="1">Purine nucleoside phosphorylase</fullName>
    </submittedName>
</protein>
<sequence length="187" mass="21264">MYKGDVLFVCAGRDESFDFAKSIGIGLIESALNLSRLCLLEKPNLLIFIGTAGSYDLNIPLLSLYKSTRSTQIEQSFTLQDSYTPLENYLEVQEWEFDTWDLPSVVVNSSNYIHTNPIFSKHMHAAGIALENMEFFSVLSVARSYAIPSLGIFCTTNYTQKDAHQEFLKNHSQAKTRLQEWVQIHLL</sequence>
<dbReference type="GO" id="GO:0009116">
    <property type="term" value="P:nucleoside metabolic process"/>
    <property type="evidence" value="ECO:0007669"/>
    <property type="project" value="InterPro"/>
</dbReference>
<evidence type="ECO:0000313" key="1">
    <source>
        <dbReference type="EMBL" id="EFX42049.1"/>
    </source>
</evidence>
<dbReference type="InterPro" id="IPR035994">
    <property type="entry name" value="Nucleoside_phosphorylase_sf"/>
</dbReference>
<reference evidence="1 2" key="1">
    <citation type="journal article" date="2011" name="Vet. Res.">
        <title>Genome sequence of Helicobacter suis supports its role in gastric pathology.</title>
        <authorList>
            <person name="Vermoote M."/>
            <person name="Vandekerckhove T.T."/>
            <person name="Flahou B."/>
            <person name="Pasmans F."/>
            <person name="Smet A."/>
            <person name="De Groote D."/>
            <person name="Van Criekinge W."/>
            <person name="Ducatelle R."/>
            <person name="Haesebrouck F."/>
        </authorList>
    </citation>
    <scope>NUCLEOTIDE SEQUENCE [LARGE SCALE GENOMIC DNA]</scope>
    <source>
        <strain evidence="1 2">HS5</strain>
    </source>
</reference>
<accession>E7G3M0</accession>
<gene>
    <name evidence="1" type="primary">pnp</name>
    <name evidence="1" type="ORF">HSUHS5_0543</name>
</gene>
<name>E7G3M0_9HELI</name>
<dbReference type="Proteomes" id="UP000054093">
    <property type="component" value="Unassembled WGS sequence"/>
</dbReference>
<organism evidence="1 2">
    <name type="scientific">Helicobacter suis HS5</name>
    <dbReference type="NCBI Taxonomy" id="710394"/>
    <lineage>
        <taxon>Bacteria</taxon>
        <taxon>Pseudomonadati</taxon>
        <taxon>Campylobacterota</taxon>
        <taxon>Epsilonproteobacteria</taxon>
        <taxon>Campylobacterales</taxon>
        <taxon>Helicobacteraceae</taxon>
        <taxon>Helicobacter</taxon>
    </lineage>
</organism>
<dbReference type="GO" id="GO:0003824">
    <property type="term" value="F:catalytic activity"/>
    <property type="evidence" value="ECO:0007669"/>
    <property type="project" value="InterPro"/>
</dbReference>
<comment type="caution">
    <text evidence="1">The sequence shown here is derived from an EMBL/GenBank/DDBJ whole genome shotgun (WGS) entry which is preliminary data.</text>
</comment>
<dbReference type="Gene3D" id="3.40.50.1580">
    <property type="entry name" value="Nucleoside phosphorylase domain"/>
    <property type="match status" value="1"/>
</dbReference>
<dbReference type="AlphaFoldDB" id="E7G3M0"/>
<dbReference type="EMBL" id="ADHO01000094">
    <property type="protein sequence ID" value="EFX42049.1"/>
    <property type="molecule type" value="Genomic_DNA"/>
</dbReference>
<proteinExistence type="predicted"/>
<evidence type="ECO:0000313" key="2">
    <source>
        <dbReference type="Proteomes" id="UP000054093"/>
    </source>
</evidence>
<dbReference type="SUPFAM" id="SSF53167">
    <property type="entry name" value="Purine and uridine phosphorylases"/>
    <property type="match status" value="1"/>
</dbReference>